<feature type="transmembrane region" description="Helical" evidence="1">
    <location>
        <begin position="51"/>
        <end position="68"/>
    </location>
</feature>
<feature type="transmembrane region" description="Helical" evidence="1">
    <location>
        <begin position="88"/>
        <end position="109"/>
    </location>
</feature>
<evidence type="ECO:0000313" key="2">
    <source>
        <dbReference type="EMBL" id="GAA5065166.1"/>
    </source>
</evidence>
<feature type="transmembrane region" description="Helical" evidence="1">
    <location>
        <begin position="20"/>
        <end position="39"/>
    </location>
</feature>
<dbReference type="GeneID" id="68617185"/>
<dbReference type="AlphaFoldDB" id="A0AAV3US46"/>
<organism evidence="2 3">
    <name type="scientific">Haladaptatus pallidirubidus</name>
    <dbReference type="NCBI Taxonomy" id="1008152"/>
    <lineage>
        <taxon>Archaea</taxon>
        <taxon>Methanobacteriati</taxon>
        <taxon>Methanobacteriota</taxon>
        <taxon>Stenosarchaea group</taxon>
        <taxon>Halobacteria</taxon>
        <taxon>Halobacteriales</taxon>
        <taxon>Haladaptataceae</taxon>
        <taxon>Haladaptatus</taxon>
    </lineage>
</organism>
<reference evidence="2 3" key="1">
    <citation type="journal article" date="2019" name="Int. J. Syst. Evol. Microbiol.">
        <title>The Global Catalogue of Microorganisms (GCM) 10K type strain sequencing project: providing services to taxonomists for standard genome sequencing and annotation.</title>
        <authorList>
            <consortium name="The Broad Institute Genomics Platform"/>
            <consortium name="The Broad Institute Genome Sequencing Center for Infectious Disease"/>
            <person name="Wu L."/>
            <person name="Ma J."/>
        </authorList>
    </citation>
    <scope>NUCLEOTIDE SEQUENCE [LARGE SCALE GENOMIC DNA]</scope>
    <source>
        <strain evidence="2 3">JCM 17504</strain>
    </source>
</reference>
<keyword evidence="1" id="KW-0472">Membrane</keyword>
<comment type="caution">
    <text evidence="2">The sequence shown here is derived from an EMBL/GenBank/DDBJ whole genome shotgun (WGS) entry which is preliminary data.</text>
</comment>
<sequence>MIELLSLIFAQGGRLPAEFFGFIFANILTLLFGSILTLLSYRAYHLRKTQPFKFATIGFAVITFGSILEAIYEVGVRRSFDLSSQELIALHSVESLLLALGLGLLFYSISRQ</sequence>
<name>A0AAV3US46_9EURY</name>
<protein>
    <submittedName>
        <fullName evidence="2">Uncharacterized protein</fullName>
    </submittedName>
</protein>
<dbReference type="Proteomes" id="UP001501729">
    <property type="component" value="Unassembled WGS sequence"/>
</dbReference>
<keyword evidence="1" id="KW-0812">Transmembrane</keyword>
<dbReference type="RefSeq" id="WP_227779042.1">
    <property type="nucleotide sequence ID" value="NZ_BAABKX010000030.1"/>
</dbReference>
<dbReference type="InterPro" id="IPR055943">
    <property type="entry name" value="DUF7521"/>
</dbReference>
<dbReference type="Pfam" id="PF24365">
    <property type="entry name" value="DUF7521"/>
    <property type="match status" value="1"/>
</dbReference>
<keyword evidence="1" id="KW-1133">Transmembrane helix</keyword>
<evidence type="ECO:0000256" key="1">
    <source>
        <dbReference type="SAM" id="Phobius"/>
    </source>
</evidence>
<gene>
    <name evidence="2" type="ORF">GCM10025751_55720</name>
</gene>
<evidence type="ECO:0000313" key="3">
    <source>
        <dbReference type="Proteomes" id="UP001501729"/>
    </source>
</evidence>
<proteinExistence type="predicted"/>
<accession>A0AAV3US46</accession>
<keyword evidence="3" id="KW-1185">Reference proteome</keyword>
<dbReference type="EMBL" id="BAABKX010000030">
    <property type="protein sequence ID" value="GAA5065166.1"/>
    <property type="molecule type" value="Genomic_DNA"/>
</dbReference>